<evidence type="ECO:0000256" key="2">
    <source>
        <dbReference type="ARBA" id="ARBA00023125"/>
    </source>
</evidence>
<dbReference type="Pfam" id="PF00072">
    <property type="entry name" value="Response_reg"/>
    <property type="match status" value="1"/>
</dbReference>
<dbReference type="InterPro" id="IPR011006">
    <property type="entry name" value="CheY-like_superfamily"/>
</dbReference>
<dbReference type="PANTHER" id="PTHR43214">
    <property type="entry name" value="TWO-COMPONENT RESPONSE REGULATOR"/>
    <property type="match status" value="1"/>
</dbReference>
<dbReference type="AlphaFoldDB" id="A0A6C1B9J0"/>
<dbReference type="SUPFAM" id="SSF46894">
    <property type="entry name" value="C-terminal effector domain of the bipartite response regulators"/>
    <property type="match status" value="1"/>
</dbReference>
<dbReference type="PROSITE" id="PS50043">
    <property type="entry name" value="HTH_LUXR_2"/>
    <property type="match status" value="1"/>
</dbReference>
<dbReference type="SMART" id="SM00448">
    <property type="entry name" value="REC"/>
    <property type="match status" value="1"/>
</dbReference>
<dbReference type="Proteomes" id="UP000501991">
    <property type="component" value="Chromosome"/>
</dbReference>
<keyword evidence="1 3" id="KW-0597">Phosphoprotein</keyword>
<dbReference type="CDD" id="cd06170">
    <property type="entry name" value="LuxR_C_like"/>
    <property type="match status" value="1"/>
</dbReference>
<evidence type="ECO:0000256" key="3">
    <source>
        <dbReference type="PROSITE-ProRule" id="PRU00169"/>
    </source>
</evidence>
<name>A0A6C1B9J0_9RHOO</name>
<evidence type="ECO:0000313" key="6">
    <source>
        <dbReference type="EMBL" id="QID19505.1"/>
    </source>
</evidence>
<accession>A0A6C1B9J0</accession>
<sequence>MLHIAIVDDHEIVRTGIREMLADELDIRVAFEADSGEAALDQLRDTPCDVLLLDLALSGCSGGEVLRVVRQRFDTVRVLVLSTFPEERYAPAMIRHGADGYLCKECDRDELIGAIRTIAQGRRYISPRTAELLAGELAGDAPRLRHSQLSERELEVFLRLARGESVSDIGEALNLSIKTVSTYRTRVLDKLAVSSNAELATYAIHHGLIIG</sequence>
<dbReference type="PROSITE" id="PS50110">
    <property type="entry name" value="RESPONSE_REGULATORY"/>
    <property type="match status" value="1"/>
</dbReference>
<dbReference type="InterPro" id="IPR000792">
    <property type="entry name" value="Tscrpt_reg_LuxR_C"/>
</dbReference>
<dbReference type="Gene3D" id="3.40.50.2300">
    <property type="match status" value="1"/>
</dbReference>
<dbReference type="InterPro" id="IPR039420">
    <property type="entry name" value="WalR-like"/>
</dbReference>
<feature type="domain" description="Response regulatory" evidence="5">
    <location>
        <begin position="3"/>
        <end position="119"/>
    </location>
</feature>
<dbReference type="PROSITE" id="PS00622">
    <property type="entry name" value="HTH_LUXR_1"/>
    <property type="match status" value="1"/>
</dbReference>
<dbReference type="PANTHER" id="PTHR43214:SF43">
    <property type="entry name" value="TWO-COMPONENT RESPONSE REGULATOR"/>
    <property type="match status" value="1"/>
</dbReference>
<dbReference type="GO" id="GO:0003677">
    <property type="term" value="F:DNA binding"/>
    <property type="evidence" value="ECO:0007669"/>
    <property type="project" value="UniProtKB-KW"/>
</dbReference>
<dbReference type="EMBL" id="CP048836">
    <property type="protein sequence ID" value="QID19505.1"/>
    <property type="molecule type" value="Genomic_DNA"/>
</dbReference>
<dbReference type="Pfam" id="PF00196">
    <property type="entry name" value="GerE"/>
    <property type="match status" value="1"/>
</dbReference>
<keyword evidence="7" id="KW-1185">Reference proteome</keyword>
<organism evidence="6 7">
    <name type="scientific">Nitrogeniibacter mangrovi</name>
    <dbReference type="NCBI Taxonomy" id="2016596"/>
    <lineage>
        <taxon>Bacteria</taxon>
        <taxon>Pseudomonadati</taxon>
        <taxon>Pseudomonadota</taxon>
        <taxon>Betaproteobacteria</taxon>
        <taxon>Rhodocyclales</taxon>
        <taxon>Zoogloeaceae</taxon>
        <taxon>Nitrogeniibacter</taxon>
    </lineage>
</organism>
<dbReference type="InterPro" id="IPR058245">
    <property type="entry name" value="NreC/VraR/RcsB-like_REC"/>
</dbReference>
<gene>
    <name evidence="6" type="ORF">G3580_18900</name>
</gene>
<dbReference type="GO" id="GO:0006355">
    <property type="term" value="P:regulation of DNA-templated transcription"/>
    <property type="evidence" value="ECO:0007669"/>
    <property type="project" value="InterPro"/>
</dbReference>
<dbReference type="RefSeq" id="WP_173768178.1">
    <property type="nucleotide sequence ID" value="NZ_CP048836.1"/>
</dbReference>
<dbReference type="InterPro" id="IPR016032">
    <property type="entry name" value="Sig_transdc_resp-reg_C-effctor"/>
</dbReference>
<dbReference type="CDD" id="cd17535">
    <property type="entry name" value="REC_NarL-like"/>
    <property type="match status" value="1"/>
</dbReference>
<dbReference type="SUPFAM" id="SSF52172">
    <property type="entry name" value="CheY-like"/>
    <property type="match status" value="1"/>
</dbReference>
<protein>
    <submittedName>
        <fullName evidence="6">Response regulator transcription factor</fullName>
    </submittedName>
</protein>
<feature type="domain" description="HTH luxR-type" evidence="4">
    <location>
        <begin position="142"/>
        <end position="207"/>
    </location>
</feature>
<proteinExistence type="predicted"/>
<evidence type="ECO:0000259" key="5">
    <source>
        <dbReference type="PROSITE" id="PS50110"/>
    </source>
</evidence>
<evidence type="ECO:0000313" key="7">
    <source>
        <dbReference type="Proteomes" id="UP000501991"/>
    </source>
</evidence>
<dbReference type="GO" id="GO:0000160">
    <property type="term" value="P:phosphorelay signal transduction system"/>
    <property type="evidence" value="ECO:0007669"/>
    <property type="project" value="InterPro"/>
</dbReference>
<evidence type="ECO:0000256" key="1">
    <source>
        <dbReference type="ARBA" id="ARBA00022553"/>
    </source>
</evidence>
<reference evidence="6 7" key="1">
    <citation type="submission" date="2020-02" db="EMBL/GenBank/DDBJ databases">
        <title>Nitrogenibacter mangrovi gen. nov., sp. nov. isolated from mangrove sediment, a denitrifying betaproteobacterium.</title>
        <authorList>
            <person name="Liao H."/>
            <person name="Tian Y."/>
        </authorList>
    </citation>
    <scope>NUCLEOTIDE SEQUENCE [LARGE SCALE GENOMIC DNA]</scope>
    <source>
        <strain evidence="6 7">M9-3-2</strain>
    </source>
</reference>
<dbReference type="SMART" id="SM00421">
    <property type="entry name" value="HTH_LUXR"/>
    <property type="match status" value="1"/>
</dbReference>
<dbReference type="InterPro" id="IPR001789">
    <property type="entry name" value="Sig_transdc_resp-reg_receiver"/>
</dbReference>
<dbReference type="KEGG" id="azq:G3580_18900"/>
<evidence type="ECO:0000259" key="4">
    <source>
        <dbReference type="PROSITE" id="PS50043"/>
    </source>
</evidence>
<feature type="modified residue" description="4-aspartylphosphate" evidence="3">
    <location>
        <position position="54"/>
    </location>
</feature>
<dbReference type="PRINTS" id="PR00038">
    <property type="entry name" value="HTHLUXR"/>
</dbReference>
<keyword evidence="2" id="KW-0238">DNA-binding</keyword>